<comment type="caution">
    <text evidence="2">The sequence shown here is derived from an EMBL/GenBank/DDBJ whole genome shotgun (WGS) entry which is preliminary data.</text>
</comment>
<gene>
    <name evidence="2" type="ORF">R5R35_012802</name>
</gene>
<keyword evidence="3" id="KW-1185">Reference proteome</keyword>
<dbReference type="Proteomes" id="UP001378592">
    <property type="component" value="Unassembled WGS sequence"/>
</dbReference>
<evidence type="ECO:0000256" key="1">
    <source>
        <dbReference type="SAM" id="MobiDB-lite"/>
    </source>
</evidence>
<evidence type="ECO:0000313" key="3">
    <source>
        <dbReference type="Proteomes" id="UP001378592"/>
    </source>
</evidence>
<sequence>MPSDGWKRLRDITRNKCQSQVTLSCLSIITPTVRAWPLLTDLDFGIAAFPPGKLALRQPHPERLPATRPRSGTKSAQKPGCMLRCYDMHWHRPCQVPGQICLNRCQ</sequence>
<evidence type="ECO:0000313" key="2">
    <source>
        <dbReference type="EMBL" id="KAK7791621.1"/>
    </source>
</evidence>
<dbReference type="EMBL" id="JAZDUA010000515">
    <property type="protein sequence ID" value="KAK7791621.1"/>
    <property type="molecule type" value="Genomic_DNA"/>
</dbReference>
<accession>A0AAN9VB14</accession>
<proteinExistence type="predicted"/>
<reference evidence="2 3" key="1">
    <citation type="submission" date="2024-03" db="EMBL/GenBank/DDBJ databases">
        <title>The genome assembly and annotation of the cricket Gryllus longicercus Weissman &amp; Gray.</title>
        <authorList>
            <person name="Szrajer S."/>
            <person name="Gray D."/>
            <person name="Ylla G."/>
        </authorList>
    </citation>
    <scope>NUCLEOTIDE SEQUENCE [LARGE SCALE GENOMIC DNA]</scope>
    <source>
        <strain evidence="2">DAG 2021-001</strain>
        <tissue evidence="2">Whole body minus gut</tissue>
    </source>
</reference>
<name>A0AAN9VB14_9ORTH</name>
<feature type="region of interest" description="Disordered" evidence="1">
    <location>
        <begin position="57"/>
        <end position="78"/>
    </location>
</feature>
<organism evidence="2 3">
    <name type="scientific">Gryllus longicercus</name>
    <dbReference type="NCBI Taxonomy" id="2509291"/>
    <lineage>
        <taxon>Eukaryota</taxon>
        <taxon>Metazoa</taxon>
        <taxon>Ecdysozoa</taxon>
        <taxon>Arthropoda</taxon>
        <taxon>Hexapoda</taxon>
        <taxon>Insecta</taxon>
        <taxon>Pterygota</taxon>
        <taxon>Neoptera</taxon>
        <taxon>Polyneoptera</taxon>
        <taxon>Orthoptera</taxon>
        <taxon>Ensifera</taxon>
        <taxon>Gryllidea</taxon>
        <taxon>Grylloidea</taxon>
        <taxon>Gryllidae</taxon>
        <taxon>Gryllinae</taxon>
        <taxon>Gryllus</taxon>
    </lineage>
</organism>
<protein>
    <submittedName>
        <fullName evidence="2">Uncharacterized protein</fullName>
    </submittedName>
</protein>
<dbReference type="AlphaFoldDB" id="A0AAN9VB14"/>